<protein>
    <recommendedName>
        <fullName evidence="6">TF-B3 domain-containing protein</fullName>
    </recommendedName>
</protein>
<dbReference type="PANTHER" id="PTHR31920">
    <property type="entry name" value="B3 DOMAIN-CONTAINING"/>
    <property type="match status" value="1"/>
</dbReference>
<evidence type="ECO:0000256" key="4">
    <source>
        <dbReference type="ARBA" id="ARBA00023163"/>
    </source>
</evidence>
<accession>A0AAD8MDG0</accession>
<dbReference type="GO" id="GO:0005634">
    <property type="term" value="C:nucleus"/>
    <property type="evidence" value="ECO:0007669"/>
    <property type="project" value="UniProtKB-SubCell"/>
</dbReference>
<keyword evidence="3" id="KW-0238">DNA-binding</keyword>
<dbReference type="Pfam" id="PF02362">
    <property type="entry name" value="B3"/>
    <property type="match status" value="2"/>
</dbReference>
<reference evidence="7" key="2">
    <citation type="submission" date="2023-05" db="EMBL/GenBank/DDBJ databases">
        <authorList>
            <person name="Schelkunov M.I."/>
        </authorList>
    </citation>
    <scope>NUCLEOTIDE SEQUENCE</scope>
    <source>
        <strain evidence="7">Hsosn_3</strain>
        <tissue evidence="7">Leaf</tissue>
    </source>
</reference>
<dbReference type="AlphaFoldDB" id="A0AAD8MDG0"/>
<keyword evidence="2" id="KW-0805">Transcription regulation</keyword>
<evidence type="ECO:0000256" key="5">
    <source>
        <dbReference type="ARBA" id="ARBA00023242"/>
    </source>
</evidence>
<proteinExistence type="predicted"/>
<dbReference type="EMBL" id="JAUIZM010000008">
    <property type="protein sequence ID" value="KAK1369531.1"/>
    <property type="molecule type" value="Genomic_DNA"/>
</dbReference>
<reference evidence="7" key="1">
    <citation type="submission" date="2023-02" db="EMBL/GenBank/DDBJ databases">
        <title>Genome of toxic invasive species Heracleum sosnowskyi carries increased number of genes despite the absence of recent whole-genome duplications.</title>
        <authorList>
            <person name="Schelkunov M."/>
            <person name="Shtratnikova V."/>
            <person name="Makarenko M."/>
            <person name="Klepikova A."/>
            <person name="Omelchenko D."/>
            <person name="Novikova G."/>
            <person name="Obukhova E."/>
            <person name="Bogdanov V."/>
            <person name="Penin A."/>
            <person name="Logacheva M."/>
        </authorList>
    </citation>
    <scope>NUCLEOTIDE SEQUENCE</scope>
    <source>
        <strain evidence="7">Hsosn_3</strain>
        <tissue evidence="7">Leaf</tissue>
    </source>
</reference>
<dbReference type="PANTHER" id="PTHR31920:SF132">
    <property type="entry name" value="TF-B3 DOMAIN-CONTAINING PROTEIN"/>
    <property type="match status" value="1"/>
</dbReference>
<evidence type="ECO:0000256" key="3">
    <source>
        <dbReference type="ARBA" id="ARBA00023125"/>
    </source>
</evidence>
<dbReference type="PROSITE" id="PS50863">
    <property type="entry name" value="B3"/>
    <property type="match status" value="2"/>
</dbReference>
<dbReference type="InterPro" id="IPR015300">
    <property type="entry name" value="DNA-bd_pseudobarrel_sf"/>
</dbReference>
<evidence type="ECO:0000313" key="8">
    <source>
        <dbReference type="EMBL" id="KAK1369531.1"/>
    </source>
</evidence>
<name>A0AAD8MDG0_9APIA</name>
<dbReference type="InterPro" id="IPR050655">
    <property type="entry name" value="Plant_B3_domain"/>
</dbReference>
<feature type="domain" description="TF-B3" evidence="6">
    <location>
        <begin position="133"/>
        <end position="227"/>
    </location>
</feature>
<dbReference type="CDD" id="cd10017">
    <property type="entry name" value="B3_DNA"/>
    <property type="match status" value="2"/>
</dbReference>
<feature type="domain" description="TF-B3" evidence="6">
    <location>
        <begin position="9"/>
        <end position="103"/>
    </location>
</feature>
<dbReference type="Gene3D" id="2.40.330.10">
    <property type="entry name" value="DNA-binding pseudobarrel domain"/>
    <property type="match status" value="2"/>
</dbReference>
<sequence length="312" mass="35309">MGRRPPPRKPSFLQILVKDFSKKLLVPSKFVRLHRGTLARKCILRPSGTQDSWPVKTKQINNLLYFKKGWEKFAQHHSLGFGDLLVFRYAQDCEFYVDMFDKSCCCQEKESNPKTAALEAAEDFMASSEFPTFNKIMQSTYVGVHGYMPLKPDFAKMHLKDGRREVKIEVSGKTWTVRVRKVRSSYRFSTGWTHLATELALKVDDACVFELVDAEDYTLKLSIFSSTRKKKNASSKARSGKSLKAHSSQALASTNKFSSLSKFKFFRFSLSKDILEAFELSAIFPFFPKGRVSVPPGRISNSSSTTVSTGSA</sequence>
<keyword evidence="9" id="KW-1185">Reference proteome</keyword>
<keyword evidence="5" id="KW-0539">Nucleus</keyword>
<dbReference type="EMBL" id="JAUIZM010000008">
    <property type="protein sequence ID" value="KAK1369526.1"/>
    <property type="molecule type" value="Genomic_DNA"/>
</dbReference>
<evidence type="ECO:0000259" key="6">
    <source>
        <dbReference type="PROSITE" id="PS50863"/>
    </source>
</evidence>
<evidence type="ECO:0000313" key="9">
    <source>
        <dbReference type="Proteomes" id="UP001237642"/>
    </source>
</evidence>
<dbReference type="InterPro" id="IPR003340">
    <property type="entry name" value="B3_DNA-bd"/>
</dbReference>
<dbReference type="Proteomes" id="UP001237642">
    <property type="component" value="Unassembled WGS sequence"/>
</dbReference>
<dbReference type="GO" id="GO:0003677">
    <property type="term" value="F:DNA binding"/>
    <property type="evidence" value="ECO:0007669"/>
    <property type="project" value="UniProtKB-KW"/>
</dbReference>
<organism evidence="7 9">
    <name type="scientific">Heracleum sosnowskyi</name>
    <dbReference type="NCBI Taxonomy" id="360622"/>
    <lineage>
        <taxon>Eukaryota</taxon>
        <taxon>Viridiplantae</taxon>
        <taxon>Streptophyta</taxon>
        <taxon>Embryophyta</taxon>
        <taxon>Tracheophyta</taxon>
        <taxon>Spermatophyta</taxon>
        <taxon>Magnoliopsida</taxon>
        <taxon>eudicotyledons</taxon>
        <taxon>Gunneridae</taxon>
        <taxon>Pentapetalae</taxon>
        <taxon>asterids</taxon>
        <taxon>campanulids</taxon>
        <taxon>Apiales</taxon>
        <taxon>Apiaceae</taxon>
        <taxon>Apioideae</taxon>
        <taxon>apioid superclade</taxon>
        <taxon>Tordylieae</taxon>
        <taxon>Tordyliinae</taxon>
        <taxon>Heracleum</taxon>
    </lineage>
</organism>
<keyword evidence="4" id="KW-0804">Transcription</keyword>
<dbReference type="SUPFAM" id="SSF101936">
    <property type="entry name" value="DNA-binding pseudobarrel domain"/>
    <property type="match status" value="2"/>
</dbReference>
<evidence type="ECO:0000313" key="7">
    <source>
        <dbReference type="EMBL" id="KAK1369526.1"/>
    </source>
</evidence>
<comment type="subcellular location">
    <subcellularLocation>
        <location evidence="1">Nucleus</location>
    </subcellularLocation>
</comment>
<evidence type="ECO:0000256" key="2">
    <source>
        <dbReference type="ARBA" id="ARBA00023015"/>
    </source>
</evidence>
<comment type="caution">
    <text evidence="7">The sequence shown here is derived from an EMBL/GenBank/DDBJ whole genome shotgun (WGS) entry which is preliminary data.</text>
</comment>
<gene>
    <name evidence="7" type="ORF">POM88_035618</name>
    <name evidence="8" type="ORF">POM88_035623</name>
</gene>
<dbReference type="SMART" id="SM01019">
    <property type="entry name" value="B3"/>
    <property type="match status" value="2"/>
</dbReference>
<evidence type="ECO:0000256" key="1">
    <source>
        <dbReference type="ARBA" id="ARBA00004123"/>
    </source>
</evidence>